<evidence type="ECO:0000313" key="3">
    <source>
        <dbReference type="Proteomes" id="UP000681720"/>
    </source>
</evidence>
<organism evidence="2 3">
    <name type="scientific">Rotaria magnacalcarata</name>
    <dbReference type="NCBI Taxonomy" id="392030"/>
    <lineage>
        <taxon>Eukaryota</taxon>
        <taxon>Metazoa</taxon>
        <taxon>Spiralia</taxon>
        <taxon>Gnathifera</taxon>
        <taxon>Rotifera</taxon>
        <taxon>Eurotatoria</taxon>
        <taxon>Bdelloidea</taxon>
        <taxon>Philodinida</taxon>
        <taxon>Philodinidae</taxon>
        <taxon>Rotaria</taxon>
    </lineage>
</organism>
<proteinExistence type="predicted"/>
<evidence type="ECO:0000313" key="2">
    <source>
        <dbReference type="EMBL" id="CAF5196138.1"/>
    </source>
</evidence>
<dbReference type="Proteomes" id="UP000681720">
    <property type="component" value="Unassembled WGS sequence"/>
</dbReference>
<dbReference type="Proteomes" id="UP000681967">
    <property type="component" value="Unassembled WGS sequence"/>
</dbReference>
<dbReference type="EMBL" id="CAJOBH010241683">
    <property type="protein sequence ID" value="CAF5111562.1"/>
    <property type="molecule type" value="Genomic_DNA"/>
</dbReference>
<feature type="non-terminal residue" evidence="2">
    <location>
        <position position="28"/>
    </location>
</feature>
<evidence type="ECO:0000313" key="1">
    <source>
        <dbReference type="EMBL" id="CAF5111562.1"/>
    </source>
</evidence>
<dbReference type="AlphaFoldDB" id="A0A8S3I933"/>
<comment type="caution">
    <text evidence="2">The sequence shown here is derived from an EMBL/GenBank/DDBJ whole genome shotgun (WGS) entry which is preliminary data.</text>
</comment>
<accession>A0A8S3I933</accession>
<protein>
    <submittedName>
        <fullName evidence="2">Uncharacterized protein</fullName>
    </submittedName>
</protein>
<dbReference type="EMBL" id="CAJOBJ010341969">
    <property type="protein sequence ID" value="CAF5196138.1"/>
    <property type="molecule type" value="Genomic_DNA"/>
</dbReference>
<name>A0A8S3I933_9BILA</name>
<gene>
    <name evidence="1" type="ORF">BYL167_LOCUS65767</name>
    <name evidence="2" type="ORF">GIL414_LOCUS74950</name>
</gene>
<reference evidence="2" key="1">
    <citation type="submission" date="2021-02" db="EMBL/GenBank/DDBJ databases">
        <authorList>
            <person name="Nowell W R."/>
        </authorList>
    </citation>
    <scope>NUCLEOTIDE SEQUENCE</scope>
</reference>
<sequence length="28" mass="3260">MEREMNEHKDLLTTSPDEVAFIKKANIV</sequence>